<dbReference type="STRING" id="93064.BRX40_09065"/>
<feature type="compositionally biased region" description="Basic and acidic residues" evidence="1">
    <location>
        <begin position="89"/>
        <end position="99"/>
    </location>
</feature>
<keyword evidence="4" id="KW-1185">Reference proteome</keyword>
<evidence type="ECO:0000313" key="4">
    <source>
        <dbReference type="Proteomes" id="UP000185161"/>
    </source>
</evidence>
<organism evidence="2 4">
    <name type="scientific">Sphingomonas koreensis</name>
    <dbReference type="NCBI Taxonomy" id="93064"/>
    <lineage>
        <taxon>Bacteria</taxon>
        <taxon>Pseudomonadati</taxon>
        <taxon>Pseudomonadota</taxon>
        <taxon>Alphaproteobacteria</taxon>
        <taxon>Sphingomonadales</taxon>
        <taxon>Sphingomonadaceae</taxon>
        <taxon>Sphingomonas</taxon>
    </lineage>
</organism>
<protein>
    <submittedName>
        <fullName evidence="2">Uncharacterized protein</fullName>
    </submittedName>
</protein>
<sequence length="99" mass="11313">MPLQDSLLIQVVRFPGRLFETAGTDGINYRDNLRDAMLHAMGSSWFAIYRHIIRRRTDVELTDRSRPGSIPPGAPLSATSSTSTISSYRRPDRRPFRQH</sequence>
<reference evidence="2" key="1">
    <citation type="submission" date="2016-12" db="EMBL/GenBank/DDBJ databases">
        <title>Whole genome sequencing of Sphingomonas koreensis.</title>
        <authorList>
            <person name="Conlan S."/>
            <person name="Thomas P.J."/>
            <person name="Mullikin J."/>
            <person name="Palmore T.N."/>
            <person name="Frank K.M."/>
            <person name="Segre J.A."/>
        </authorList>
    </citation>
    <scope>NUCLEOTIDE SEQUENCE</scope>
    <source>
        <strain evidence="2">ABOJV</strain>
    </source>
</reference>
<evidence type="ECO:0000313" key="5">
    <source>
        <dbReference type="Proteomes" id="UP000286681"/>
    </source>
</evidence>
<dbReference type="AlphaFoldDB" id="A0A1L6J9M6"/>
<dbReference type="Proteomes" id="UP000286681">
    <property type="component" value="Unassembled WGS sequence"/>
</dbReference>
<reference evidence="3 5" key="3">
    <citation type="submission" date="2018-07" db="EMBL/GenBank/DDBJ databases">
        <title>Genomic and Epidemiologic Investigation of an Indolent Hospital Outbreak.</title>
        <authorList>
            <person name="Johnson R.C."/>
            <person name="Deming C."/>
            <person name="Conlan S."/>
            <person name="Zellmer C.J."/>
            <person name="Michelin A.V."/>
            <person name="Lee-Lin S."/>
            <person name="Thomas P.J."/>
            <person name="Park M."/>
            <person name="Weingarten R.A."/>
            <person name="Less J."/>
            <person name="Dekker J.P."/>
            <person name="Frank K.M."/>
            <person name="Musser K.A."/>
            <person name="Mcquiston J.R."/>
            <person name="Henderson D.K."/>
            <person name="Lau A.F."/>
            <person name="Palmore T.N."/>
            <person name="Segre J.A."/>
        </authorList>
    </citation>
    <scope>NUCLEOTIDE SEQUENCE [LARGE SCALE GENOMIC DNA]</scope>
    <source>
        <strain evidence="3 5">SK-NIH.Env10_0317</strain>
    </source>
</reference>
<dbReference type="KEGG" id="skr:BRX40_09065"/>
<name>A0A1L6J9M6_9SPHN</name>
<gene>
    <name evidence="2" type="ORF">BRX40_09065</name>
    <name evidence="3" type="ORF">CA257_19175</name>
</gene>
<accession>A0A1L6J9M6</accession>
<proteinExistence type="predicted"/>
<feature type="compositionally biased region" description="Low complexity" evidence="1">
    <location>
        <begin position="77"/>
        <end position="87"/>
    </location>
</feature>
<reference evidence="4" key="2">
    <citation type="submission" date="2016-12" db="EMBL/GenBank/DDBJ databases">
        <title>Whole genome sequencing of Sphingomonas sp. ABOJV.</title>
        <authorList>
            <person name="Conlan S."/>
            <person name="Thomas P.J."/>
            <person name="Mullikin J."/>
            <person name="Palmore T.N."/>
            <person name="Frank K.M."/>
            <person name="Segre J.A."/>
        </authorList>
    </citation>
    <scope>NUCLEOTIDE SEQUENCE [LARGE SCALE GENOMIC DNA]</scope>
    <source>
        <strain evidence="4">ABOJV</strain>
    </source>
</reference>
<feature type="region of interest" description="Disordered" evidence="1">
    <location>
        <begin position="61"/>
        <end position="99"/>
    </location>
</feature>
<dbReference type="Proteomes" id="UP000185161">
    <property type="component" value="Chromosome"/>
</dbReference>
<evidence type="ECO:0000313" key="2">
    <source>
        <dbReference type="EMBL" id="APR52557.1"/>
    </source>
</evidence>
<evidence type="ECO:0000313" key="3">
    <source>
        <dbReference type="EMBL" id="RSV00025.1"/>
    </source>
</evidence>
<dbReference type="EMBL" id="CP018820">
    <property type="protein sequence ID" value="APR52557.1"/>
    <property type="molecule type" value="Genomic_DNA"/>
</dbReference>
<dbReference type="EMBL" id="QQWO01000020">
    <property type="protein sequence ID" value="RSV00025.1"/>
    <property type="molecule type" value="Genomic_DNA"/>
</dbReference>
<evidence type="ECO:0000256" key="1">
    <source>
        <dbReference type="SAM" id="MobiDB-lite"/>
    </source>
</evidence>